<dbReference type="GeneID" id="87876071"/>
<evidence type="ECO:0000256" key="1">
    <source>
        <dbReference type="SAM" id="MobiDB-lite"/>
    </source>
</evidence>
<dbReference type="Proteomes" id="UP001285908">
    <property type="component" value="Unassembled WGS sequence"/>
</dbReference>
<proteinExistence type="predicted"/>
<feature type="region of interest" description="Disordered" evidence="1">
    <location>
        <begin position="13"/>
        <end position="73"/>
    </location>
</feature>
<name>A0AAJ0MLV6_9PEZI</name>
<dbReference type="RefSeq" id="XP_062688232.1">
    <property type="nucleotide sequence ID" value="XM_062838449.1"/>
</dbReference>
<feature type="compositionally biased region" description="Polar residues" evidence="1">
    <location>
        <begin position="48"/>
        <end position="63"/>
    </location>
</feature>
<evidence type="ECO:0000313" key="2">
    <source>
        <dbReference type="EMBL" id="KAK3485328.1"/>
    </source>
</evidence>
<evidence type="ECO:0000313" key="3">
    <source>
        <dbReference type="Proteomes" id="UP001285908"/>
    </source>
</evidence>
<comment type="caution">
    <text evidence="2">The sequence shown here is derived from an EMBL/GenBank/DDBJ whole genome shotgun (WGS) entry which is preliminary data.</text>
</comment>
<gene>
    <name evidence="2" type="ORF">B0T23DRAFT_399910</name>
</gene>
<dbReference type="EMBL" id="JAULSX010000010">
    <property type="protein sequence ID" value="KAK3485328.1"/>
    <property type="molecule type" value="Genomic_DNA"/>
</dbReference>
<sequence>MDSTKEVVRKLAKLNIDPCAPTPGQELNTSHPPGPNQRPGPFDPASQAGFQTQSGKQFSLSNDKQTKPELIATATESPKIIPLRKPFSNISRNLAESLAKGVKPRDSDRPHTTTITKCRDRLSLGVVESLRRDVSKGVKRWLKEKERRHDGTRRAMRAHRRGAFSEGMRKRLGLKLKREKASLGQLEVIKEEEGEEEDVKMEEDVEMEEDTVMAD</sequence>
<reference evidence="2 3" key="1">
    <citation type="journal article" date="2023" name="Mol. Phylogenet. Evol.">
        <title>Genome-scale phylogeny and comparative genomics of the fungal order Sordariales.</title>
        <authorList>
            <person name="Hensen N."/>
            <person name="Bonometti L."/>
            <person name="Westerberg I."/>
            <person name="Brannstrom I.O."/>
            <person name="Guillou S."/>
            <person name="Cros-Aarteil S."/>
            <person name="Calhoun S."/>
            <person name="Haridas S."/>
            <person name="Kuo A."/>
            <person name="Mondo S."/>
            <person name="Pangilinan J."/>
            <person name="Riley R."/>
            <person name="LaButti K."/>
            <person name="Andreopoulos B."/>
            <person name="Lipzen A."/>
            <person name="Chen C."/>
            <person name="Yan M."/>
            <person name="Daum C."/>
            <person name="Ng V."/>
            <person name="Clum A."/>
            <person name="Steindorff A."/>
            <person name="Ohm R.A."/>
            <person name="Martin F."/>
            <person name="Silar P."/>
            <person name="Natvig D.O."/>
            <person name="Lalanne C."/>
            <person name="Gautier V."/>
            <person name="Ament-Velasquez S.L."/>
            <person name="Kruys A."/>
            <person name="Hutchinson M.I."/>
            <person name="Powell A.J."/>
            <person name="Barry K."/>
            <person name="Miller A.N."/>
            <person name="Grigoriev I.V."/>
            <person name="Debuchy R."/>
            <person name="Gladieux P."/>
            <person name="Hiltunen Thoren M."/>
            <person name="Johannesson H."/>
        </authorList>
    </citation>
    <scope>NUCLEOTIDE SEQUENCE [LARGE SCALE GENOMIC DNA]</scope>
    <source>
        <strain evidence="2 3">FGSC 10403</strain>
    </source>
</reference>
<accession>A0AAJ0MLV6</accession>
<organism evidence="2 3">
    <name type="scientific">Neurospora hispaniola</name>
    <dbReference type="NCBI Taxonomy" id="588809"/>
    <lineage>
        <taxon>Eukaryota</taxon>
        <taxon>Fungi</taxon>
        <taxon>Dikarya</taxon>
        <taxon>Ascomycota</taxon>
        <taxon>Pezizomycotina</taxon>
        <taxon>Sordariomycetes</taxon>
        <taxon>Sordariomycetidae</taxon>
        <taxon>Sordariales</taxon>
        <taxon>Sordariaceae</taxon>
        <taxon>Neurospora</taxon>
    </lineage>
</organism>
<dbReference type="AlphaFoldDB" id="A0AAJ0MLV6"/>
<feature type="compositionally biased region" description="Pro residues" evidence="1">
    <location>
        <begin position="32"/>
        <end position="42"/>
    </location>
</feature>
<feature type="region of interest" description="Disordered" evidence="1">
    <location>
        <begin position="193"/>
        <end position="215"/>
    </location>
</feature>
<protein>
    <submittedName>
        <fullName evidence="2">Uncharacterized protein</fullName>
    </submittedName>
</protein>
<keyword evidence="3" id="KW-1185">Reference proteome</keyword>